<dbReference type="Proteomes" id="UP001163321">
    <property type="component" value="Chromosome 4"/>
</dbReference>
<evidence type="ECO:0000313" key="1">
    <source>
        <dbReference type="EMBL" id="KAI9912808.1"/>
    </source>
</evidence>
<sequence>MTTAHLVPAYGQTERQNLVDQDELRCVMNLWKEEKISMDKHGKNLLKAQATQKNIITSQKPRILEEYLSKPPPKICKIKERSLQQENNGSFEFIKIINSNVAKLKFHE</sequence>
<keyword evidence="2" id="KW-1185">Reference proteome</keyword>
<comment type="caution">
    <text evidence="1">The sequence shown here is derived from an EMBL/GenBank/DDBJ whole genome shotgun (WGS) entry which is preliminary data.</text>
</comment>
<protein>
    <submittedName>
        <fullName evidence="1">Uncharacterized protein</fullName>
    </submittedName>
</protein>
<dbReference type="EMBL" id="CM047583">
    <property type="protein sequence ID" value="KAI9912808.1"/>
    <property type="molecule type" value="Genomic_DNA"/>
</dbReference>
<name>A0ACC0W3X0_9STRA</name>
<organism evidence="1 2">
    <name type="scientific">Peronosclerospora sorghi</name>
    <dbReference type="NCBI Taxonomy" id="230839"/>
    <lineage>
        <taxon>Eukaryota</taxon>
        <taxon>Sar</taxon>
        <taxon>Stramenopiles</taxon>
        <taxon>Oomycota</taxon>
        <taxon>Peronosporomycetes</taxon>
        <taxon>Peronosporales</taxon>
        <taxon>Peronosporaceae</taxon>
        <taxon>Peronosclerospora</taxon>
    </lineage>
</organism>
<evidence type="ECO:0000313" key="2">
    <source>
        <dbReference type="Proteomes" id="UP001163321"/>
    </source>
</evidence>
<accession>A0ACC0W3X0</accession>
<gene>
    <name evidence="1" type="ORF">PsorP6_005643</name>
</gene>
<proteinExistence type="predicted"/>
<reference evidence="1 2" key="1">
    <citation type="journal article" date="2022" name="bioRxiv">
        <title>The genome of the oomycete Peronosclerospora sorghi, a cosmopolitan pathogen of maize and sorghum, is inflated with dispersed pseudogenes.</title>
        <authorList>
            <person name="Fletcher K."/>
            <person name="Martin F."/>
            <person name="Isakeit T."/>
            <person name="Cavanaugh K."/>
            <person name="Magill C."/>
            <person name="Michelmore R."/>
        </authorList>
    </citation>
    <scope>NUCLEOTIDE SEQUENCE [LARGE SCALE GENOMIC DNA]</scope>
    <source>
        <strain evidence="1">P6</strain>
    </source>
</reference>